<sequence>MSTPDSKGDENAGSIRPLMVDYFLMKKKTMRIAILAPIAWRTPPRKYGPWEQVASTLTEGLIKRGFDVTLFATANSLTGAHLRYSTPRGYAEDLGLDPKVEECLHISQVMESAHEFDIIHNHFDFLPLSFSRLIPTPMVTTIHGFSSPKIIPVYRKYNDTCSYVSISNADRSPELTYLATVYNGIDTSQFEYVGHPSDYLLYFGRIHPEKGAHLAIEAAKRSSRRLILAGLVQDERYFETAVAPYLDGSQIQYVGNVGPADRNQLLGNATALLHLISFEEPFGLSVAEAMLCGTPVIAFNRGSMSELIVPGKTGFLSAHIDEVIPLLDNLPAISRKHCTQWAKERFSQDAMVDQYIQVYKQVLAH</sequence>
<dbReference type="Pfam" id="PF13439">
    <property type="entry name" value="Glyco_transf_4"/>
    <property type="match status" value="1"/>
</dbReference>
<dbReference type="PANTHER" id="PTHR12526">
    <property type="entry name" value="GLYCOSYLTRANSFERASE"/>
    <property type="match status" value="1"/>
</dbReference>
<dbReference type="CDD" id="cd03802">
    <property type="entry name" value="GT4_AviGT4-like"/>
    <property type="match status" value="1"/>
</dbReference>
<evidence type="ECO:0000313" key="3">
    <source>
        <dbReference type="EMBL" id="SFJ47154.1"/>
    </source>
</evidence>
<accession>A0A1I3RKM5</accession>
<evidence type="ECO:0000259" key="1">
    <source>
        <dbReference type="Pfam" id="PF00534"/>
    </source>
</evidence>
<gene>
    <name evidence="3" type="ORF">SAMN05444682_11048</name>
</gene>
<dbReference type="InterPro" id="IPR028098">
    <property type="entry name" value="Glyco_trans_4-like_N"/>
</dbReference>
<dbReference type="PANTHER" id="PTHR12526:SF595">
    <property type="entry name" value="BLL5217 PROTEIN"/>
    <property type="match status" value="1"/>
</dbReference>
<dbReference type="GO" id="GO:0016757">
    <property type="term" value="F:glycosyltransferase activity"/>
    <property type="evidence" value="ECO:0007669"/>
    <property type="project" value="InterPro"/>
</dbReference>
<feature type="domain" description="Glycosyl transferase family 1" evidence="1">
    <location>
        <begin position="198"/>
        <end position="317"/>
    </location>
</feature>
<organism evidence="3 4">
    <name type="scientific">Parapedobacter indicus</name>
    <dbReference type="NCBI Taxonomy" id="1477437"/>
    <lineage>
        <taxon>Bacteria</taxon>
        <taxon>Pseudomonadati</taxon>
        <taxon>Bacteroidota</taxon>
        <taxon>Sphingobacteriia</taxon>
        <taxon>Sphingobacteriales</taxon>
        <taxon>Sphingobacteriaceae</taxon>
        <taxon>Parapedobacter</taxon>
    </lineage>
</organism>
<dbReference type="Proteomes" id="UP000198670">
    <property type="component" value="Unassembled WGS sequence"/>
</dbReference>
<evidence type="ECO:0000313" key="4">
    <source>
        <dbReference type="Proteomes" id="UP000198670"/>
    </source>
</evidence>
<dbReference type="SUPFAM" id="SSF53756">
    <property type="entry name" value="UDP-Glycosyltransferase/glycogen phosphorylase"/>
    <property type="match status" value="1"/>
</dbReference>
<dbReference type="InterPro" id="IPR001296">
    <property type="entry name" value="Glyco_trans_1"/>
</dbReference>
<evidence type="ECO:0000259" key="2">
    <source>
        <dbReference type="Pfam" id="PF13439"/>
    </source>
</evidence>
<keyword evidence="4" id="KW-1185">Reference proteome</keyword>
<dbReference type="STRING" id="1477437.SAMN05444682_11048"/>
<dbReference type="AlphaFoldDB" id="A0A1I3RKM5"/>
<dbReference type="EMBL" id="FOQO01000010">
    <property type="protein sequence ID" value="SFJ47154.1"/>
    <property type="molecule type" value="Genomic_DNA"/>
</dbReference>
<reference evidence="3 4" key="1">
    <citation type="submission" date="2016-10" db="EMBL/GenBank/DDBJ databases">
        <authorList>
            <person name="de Groot N.N."/>
        </authorList>
    </citation>
    <scope>NUCLEOTIDE SEQUENCE [LARGE SCALE GENOMIC DNA]</scope>
    <source>
        <strain evidence="3 4">RK1</strain>
    </source>
</reference>
<dbReference type="Pfam" id="PF00534">
    <property type="entry name" value="Glycos_transf_1"/>
    <property type="match status" value="1"/>
</dbReference>
<protein>
    <submittedName>
        <fullName evidence="3">Glycosyltransferase involved in cell wall bisynthesis</fullName>
    </submittedName>
</protein>
<dbReference type="Gene3D" id="3.40.50.2000">
    <property type="entry name" value="Glycogen Phosphorylase B"/>
    <property type="match status" value="2"/>
</dbReference>
<feature type="domain" description="Glycosyltransferase subfamily 4-like N-terminal" evidence="2">
    <location>
        <begin position="51"/>
        <end position="156"/>
    </location>
</feature>
<dbReference type="RefSeq" id="WP_245893314.1">
    <property type="nucleotide sequence ID" value="NZ_FOQO01000010.1"/>
</dbReference>
<proteinExistence type="predicted"/>
<keyword evidence="3" id="KW-0808">Transferase</keyword>
<name>A0A1I3RKM5_9SPHI</name>